<dbReference type="Proteomes" id="UP000199662">
    <property type="component" value="Unassembled WGS sequence"/>
</dbReference>
<dbReference type="EMBL" id="FNZK01000002">
    <property type="protein sequence ID" value="SEI98080.1"/>
    <property type="molecule type" value="Genomic_DNA"/>
</dbReference>
<evidence type="ECO:0000313" key="9">
    <source>
        <dbReference type="Proteomes" id="UP000199662"/>
    </source>
</evidence>
<protein>
    <submittedName>
        <fullName evidence="8">Na+/H+-dicarboxylate symporter</fullName>
    </submittedName>
</protein>
<proteinExistence type="predicted"/>
<feature type="transmembrane region" description="Helical" evidence="7">
    <location>
        <begin position="303"/>
        <end position="328"/>
    </location>
</feature>
<dbReference type="GO" id="GO:0015293">
    <property type="term" value="F:symporter activity"/>
    <property type="evidence" value="ECO:0007669"/>
    <property type="project" value="UniProtKB-KW"/>
</dbReference>
<dbReference type="PANTHER" id="PTHR42865">
    <property type="entry name" value="PROTON/GLUTAMATE-ASPARTATE SYMPORTER"/>
    <property type="match status" value="1"/>
</dbReference>
<comment type="subcellular location">
    <subcellularLocation>
        <location evidence="1">Membrane</location>
        <topology evidence="1">Multi-pass membrane protein</topology>
    </subcellularLocation>
</comment>
<feature type="transmembrane region" description="Helical" evidence="7">
    <location>
        <begin position="196"/>
        <end position="215"/>
    </location>
</feature>
<dbReference type="Pfam" id="PF00375">
    <property type="entry name" value="SDF"/>
    <property type="match status" value="1"/>
</dbReference>
<dbReference type="Gene3D" id="1.10.3860.10">
    <property type="entry name" value="Sodium:dicarboxylate symporter"/>
    <property type="match status" value="1"/>
</dbReference>
<dbReference type="InterPro" id="IPR018107">
    <property type="entry name" value="Na-dicarboxylate_symporter_CS"/>
</dbReference>
<dbReference type="STRING" id="84035.SAMN05660742_102156"/>
<reference evidence="8 9" key="1">
    <citation type="submission" date="2016-10" db="EMBL/GenBank/DDBJ databases">
        <authorList>
            <person name="de Groot N.N."/>
        </authorList>
    </citation>
    <scope>NUCLEOTIDE SEQUENCE [LARGE SCALE GENOMIC DNA]</scope>
    <source>
        <strain evidence="8 9">DSM 2179</strain>
    </source>
</reference>
<organism evidence="8 9">
    <name type="scientific">Propionispira arboris</name>
    <dbReference type="NCBI Taxonomy" id="84035"/>
    <lineage>
        <taxon>Bacteria</taxon>
        <taxon>Bacillati</taxon>
        <taxon>Bacillota</taxon>
        <taxon>Negativicutes</taxon>
        <taxon>Selenomonadales</taxon>
        <taxon>Selenomonadaceae</taxon>
        <taxon>Propionispira</taxon>
    </lineage>
</organism>
<sequence length="414" mass="44350">MLEEKKKKSGDMLSKLGNWIIVATVLGAVVGLVMGEPAHMFAPIGDLFMQLIKMVIIPMVFFSLVSGAAALGKSSSAGKIGLVTFIYYGLTTVVSVVLGIVFAEVFKPGVGINMHALSSAAVDVGNLAEKAAMPGFWDTIIGFIPANPFRALVDGNILQIITFALFVGFALAMMSKEKKEFMLKIFDYFTEIFIKIMLAIMYIAPIGVFCLMADATGTFGYDVLVKIVYLIVLYVIVLAIVTYVMVGGTVAAFSKCTTYKNFFKSMWKVQIFAFSTASSMATLPLNMRTTIDELHVSRETTSFALPLGATINMNGNAAYYAMAACFLAQMYGIDLSLSQYIAIVVTASLGAVGQAGVPGPTLLVVAVLAAANIPMDALPILFGVDRIFDMLRTAVNITGDAACATIVDQFRKEG</sequence>
<dbReference type="GO" id="GO:0006835">
    <property type="term" value="P:dicarboxylic acid transport"/>
    <property type="evidence" value="ECO:0007669"/>
    <property type="project" value="TreeGrafter"/>
</dbReference>
<accession>A0A1H6VBS7</accession>
<dbReference type="InterPro" id="IPR036458">
    <property type="entry name" value="Na:dicarbo_symporter_sf"/>
</dbReference>
<evidence type="ECO:0000256" key="2">
    <source>
        <dbReference type="ARBA" id="ARBA00022448"/>
    </source>
</evidence>
<feature type="transmembrane region" description="Helical" evidence="7">
    <location>
        <begin position="227"/>
        <end position="253"/>
    </location>
</feature>
<feature type="transmembrane region" description="Helical" evidence="7">
    <location>
        <begin position="157"/>
        <end position="175"/>
    </location>
</feature>
<evidence type="ECO:0000256" key="5">
    <source>
        <dbReference type="ARBA" id="ARBA00022989"/>
    </source>
</evidence>
<dbReference type="PANTHER" id="PTHR42865:SF2">
    <property type="entry name" value="PROTON:GLUTAMATE SYMPORTER DAACS FAMILY"/>
    <property type="match status" value="1"/>
</dbReference>
<dbReference type="SUPFAM" id="SSF118215">
    <property type="entry name" value="Proton glutamate symport protein"/>
    <property type="match status" value="1"/>
</dbReference>
<keyword evidence="4" id="KW-0769">Symport</keyword>
<keyword evidence="5 7" id="KW-1133">Transmembrane helix</keyword>
<feature type="transmembrane region" description="Helical" evidence="7">
    <location>
        <begin position="47"/>
        <end position="70"/>
    </location>
</feature>
<feature type="transmembrane region" description="Helical" evidence="7">
    <location>
        <begin position="340"/>
        <end position="357"/>
    </location>
</feature>
<keyword evidence="9" id="KW-1185">Reference proteome</keyword>
<evidence type="ECO:0000313" key="8">
    <source>
        <dbReference type="EMBL" id="SEI98080.1"/>
    </source>
</evidence>
<dbReference type="InterPro" id="IPR001991">
    <property type="entry name" value="Na-dicarboxylate_symporter"/>
</dbReference>
<gene>
    <name evidence="8" type="ORF">SAMN05660742_102156</name>
</gene>
<keyword evidence="6 7" id="KW-0472">Membrane</keyword>
<dbReference type="GO" id="GO:0005886">
    <property type="term" value="C:plasma membrane"/>
    <property type="evidence" value="ECO:0007669"/>
    <property type="project" value="TreeGrafter"/>
</dbReference>
<name>A0A1H6VBS7_9FIRM</name>
<evidence type="ECO:0000256" key="3">
    <source>
        <dbReference type="ARBA" id="ARBA00022692"/>
    </source>
</evidence>
<evidence type="ECO:0000256" key="6">
    <source>
        <dbReference type="ARBA" id="ARBA00023136"/>
    </source>
</evidence>
<keyword evidence="3 7" id="KW-0812">Transmembrane</keyword>
<dbReference type="PRINTS" id="PR00173">
    <property type="entry name" value="EDTRNSPORT"/>
</dbReference>
<dbReference type="PROSITE" id="PS00713">
    <property type="entry name" value="NA_DICARBOXYL_SYMP_1"/>
    <property type="match status" value="1"/>
</dbReference>
<keyword evidence="2" id="KW-0813">Transport</keyword>
<feature type="transmembrane region" description="Helical" evidence="7">
    <location>
        <begin position="16"/>
        <end position="35"/>
    </location>
</feature>
<evidence type="ECO:0000256" key="1">
    <source>
        <dbReference type="ARBA" id="ARBA00004141"/>
    </source>
</evidence>
<evidence type="ECO:0000256" key="4">
    <source>
        <dbReference type="ARBA" id="ARBA00022847"/>
    </source>
</evidence>
<feature type="transmembrane region" description="Helical" evidence="7">
    <location>
        <begin position="265"/>
        <end position="283"/>
    </location>
</feature>
<dbReference type="RefSeq" id="WP_091828937.1">
    <property type="nucleotide sequence ID" value="NZ_FNZK01000002.1"/>
</dbReference>
<evidence type="ECO:0000256" key="7">
    <source>
        <dbReference type="SAM" id="Phobius"/>
    </source>
</evidence>
<feature type="transmembrane region" description="Helical" evidence="7">
    <location>
        <begin position="363"/>
        <end position="384"/>
    </location>
</feature>
<dbReference type="AlphaFoldDB" id="A0A1H6VBS7"/>
<feature type="transmembrane region" description="Helical" evidence="7">
    <location>
        <begin position="82"/>
        <end position="103"/>
    </location>
</feature>